<keyword evidence="1" id="KW-0732">Signal</keyword>
<dbReference type="AlphaFoldDB" id="A0A7S1FCH2"/>
<dbReference type="EMBL" id="HBFQ01047283">
    <property type="protein sequence ID" value="CAD8859278.1"/>
    <property type="molecule type" value="Transcribed_RNA"/>
</dbReference>
<dbReference type="InterPro" id="IPR036645">
    <property type="entry name" value="Elafin-like_sf"/>
</dbReference>
<protein>
    <recommendedName>
        <fullName evidence="2">WAP domain-containing protein</fullName>
    </recommendedName>
</protein>
<dbReference type="InterPro" id="IPR008197">
    <property type="entry name" value="WAP_dom"/>
</dbReference>
<gene>
    <name evidence="3" type="ORF">NSCI0253_LOCUS33632</name>
</gene>
<dbReference type="GO" id="GO:0005576">
    <property type="term" value="C:extracellular region"/>
    <property type="evidence" value="ECO:0007669"/>
    <property type="project" value="InterPro"/>
</dbReference>
<organism evidence="3">
    <name type="scientific">Noctiluca scintillans</name>
    <name type="common">Sea sparkle</name>
    <name type="synonym">Red tide dinoflagellate</name>
    <dbReference type="NCBI Taxonomy" id="2966"/>
    <lineage>
        <taxon>Eukaryota</taxon>
        <taxon>Sar</taxon>
        <taxon>Alveolata</taxon>
        <taxon>Dinophyceae</taxon>
        <taxon>Noctilucales</taxon>
        <taxon>Noctilucaceae</taxon>
        <taxon>Noctiluca</taxon>
    </lineage>
</organism>
<reference evidence="3" key="1">
    <citation type="submission" date="2021-01" db="EMBL/GenBank/DDBJ databases">
        <authorList>
            <person name="Corre E."/>
            <person name="Pelletier E."/>
            <person name="Niang G."/>
            <person name="Scheremetjew M."/>
            <person name="Finn R."/>
            <person name="Kale V."/>
            <person name="Holt S."/>
            <person name="Cochrane G."/>
            <person name="Meng A."/>
            <person name="Brown T."/>
            <person name="Cohen L."/>
        </authorList>
    </citation>
    <scope>NUCLEOTIDE SEQUENCE</scope>
</reference>
<dbReference type="Pfam" id="PF00095">
    <property type="entry name" value="WAP"/>
    <property type="match status" value="1"/>
</dbReference>
<feature type="signal peptide" evidence="1">
    <location>
        <begin position="1"/>
        <end position="21"/>
    </location>
</feature>
<accession>A0A7S1FCH2</accession>
<name>A0A7S1FCH2_NOCSC</name>
<dbReference type="SUPFAM" id="SSF57256">
    <property type="entry name" value="Elafin-like"/>
    <property type="match status" value="1"/>
</dbReference>
<sequence length="159" mass="16895">MHNRFKAGLLLLACVSGKVEQSALCPPLLPGIVGTCVEECAPSEDSACGPDMVCCSNGCGHSCVPPLDPAAPKRSACPATCKLIVSLEEHIDMDVVLSNLPASAHVDQLKALRIMIMSYEDKVPDCCTAFRVAKSMDDVKSVEFEGFTESCCDDDVVTK</sequence>
<evidence type="ECO:0000313" key="3">
    <source>
        <dbReference type="EMBL" id="CAD8859278.1"/>
    </source>
</evidence>
<proteinExistence type="predicted"/>
<dbReference type="GO" id="GO:0030414">
    <property type="term" value="F:peptidase inhibitor activity"/>
    <property type="evidence" value="ECO:0007669"/>
    <property type="project" value="InterPro"/>
</dbReference>
<feature type="chain" id="PRO_5031170202" description="WAP domain-containing protein" evidence="1">
    <location>
        <begin position="22"/>
        <end position="159"/>
    </location>
</feature>
<evidence type="ECO:0000259" key="2">
    <source>
        <dbReference type="PROSITE" id="PS51390"/>
    </source>
</evidence>
<feature type="domain" description="WAP" evidence="2">
    <location>
        <begin position="18"/>
        <end position="67"/>
    </location>
</feature>
<dbReference type="PROSITE" id="PS51390">
    <property type="entry name" value="WAP"/>
    <property type="match status" value="1"/>
</dbReference>
<dbReference type="Gene3D" id="4.10.75.10">
    <property type="entry name" value="Elafin-like"/>
    <property type="match status" value="1"/>
</dbReference>
<evidence type="ECO:0000256" key="1">
    <source>
        <dbReference type="SAM" id="SignalP"/>
    </source>
</evidence>